<gene>
    <name evidence="3" type="ORF">EVJ47_00720</name>
</gene>
<dbReference type="Gene3D" id="3.40.30.10">
    <property type="entry name" value="Glutaredoxin"/>
    <property type="match status" value="1"/>
</dbReference>
<dbReference type="Pfam" id="PF13098">
    <property type="entry name" value="Thioredoxin_2"/>
    <property type="match status" value="1"/>
</dbReference>
<proteinExistence type="predicted"/>
<dbReference type="EMBL" id="SGBD01000001">
    <property type="protein sequence ID" value="RZD14841.1"/>
    <property type="molecule type" value="Genomic_DNA"/>
</dbReference>
<evidence type="ECO:0000259" key="2">
    <source>
        <dbReference type="Pfam" id="PF13098"/>
    </source>
</evidence>
<evidence type="ECO:0000313" key="4">
    <source>
        <dbReference type="Proteomes" id="UP000320813"/>
    </source>
</evidence>
<feature type="chain" id="PRO_5021832215" evidence="1">
    <location>
        <begin position="28"/>
        <end position="168"/>
    </location>
</feature>
<dbReference type="AlphaFoldDB" id="A0A519BC37"/>
<organism evidence="3 4">
    <name type="scientific">Candidatus Acidulodesulfobacterium ferriphilum</name>
    <dbReference type="NCBI Taxonomy" id="2597223"/>
    <lineage>
        <taxon>Bacteria</taxon>
        <taxon>Deltaproteobacteria</taxon>
        <taxon>Candidatus Acidulodesulfobacterales</taxon>
        <taxon>Candidatus Acidulodesulfobacterium</taxon>
    </lineage>
</organism>
<sequence length="168" mass="19443">MKPKRLLTAFLFLLCILTLILPKTASASDKIHWESLGAAIKRNKTDKKYFLVHFYYPTCAYCIRMDKHVFTDKDFIGYINKHFHPVMVDIYSNRTTEYFNGKMMSGAQIAALFHVTGVPHDIFFSPSYKKIFVLPGYWNAKDFLLVAKWIGSGRYKVETLRKFAGPAQ</sequence>
<accession>A0A519BC37</accession>
<protein>
    <submittedName>
        <fullName evidence="3">DUF255 domain-containing protein</fullName>
    </submittedName>
</protein>
<dbReference type="InterPro" id="IPR012336">
    <property type="entry name" value="Thioredoxin-like_fold"/>
</dbReference>
<feature type="domain" description="Thioredoxin-like fold" evidence="2">
    <location>
        <begin position="44"/>
        <end position="144"/>
    </location>
</feature>
<dbReference type="Proteomes" id="UP000320813">
    <property type="component" value="Unassembled WGS sequence"/>
</dbReference>
<evidence type="ECO:0000313" key="3">
    <source>
        <dbReference type="EMBL" id="RZD14841.1"/>
    </source>
</evidence>
<dbReference type="SUPFAM" id="SSF52833">
    <property type="entry name" value="Thioredoxin-like"/>
    <property type="match status" value="1"/>
</dbReference>
<name>A0A519BC37_9DELT</name>
<comment type="caution">
    <text evidence="3">The sequence shown here is derived from an EMBL/GenBank/DDBJ whole genome shotgun (WGS) entry which is preliminary data.</text>
</comment>
<evidence type="ECO:0000256" key="1">
    <source>
        <dbReference type="SAM" id="SignalP"/>
    </source>
</evidence>
<feature type="signal peptide" evidence="1">
    <location>
        <begin position="1"/>
        <end position="27"/>
    </location>
</feature>
<reference evidence="3 4" key="1">
    <citation type="submission" date="2019-01" db="EMBL/GenBank/DDBJ databases">
        <title>Insights into ecological role of a new deltaproteobacterial order Candidatus Sinidesulfobacterales (Sva0485) by metagenomics and metatranscriptomics.</title>
        <authorList>
            <person name="Tan S."/>
            <person name="Liu J."/>
            <person name="Fang Y."/>
            <person name="Hedlund B.P."/>
            <person name="Lian Z.H."/>
            <person name="Huang L.Y."/>
            <person name="Li J.T."/>
            <person name="Huang L.N."/>
            <person name="Li W.J."/>
            <person name="Jiang H.C."/>
            <person name="Dong H.L."/>
            <person name="Shu W.S."/>
        </authorList>
    </citation>
    <scope>NUCLEOTIDE SEQUENCE [LARGE SCALE GENOMIC DNA]</scope>
    <source>
        <strain evidence="3">AP3</strain>
    </source>
</reference>
<keyword evidence="1" id="KW-0732">Signal</keyword>
<dbReference type="InterPro" id="IPR036249">
    <property type="entry name" value="Thioredoxin-like_sf"/>
</dbReference>